<keyword evidence="3 6" id="KW-0863">Zinc-finger</keyword>
<dbReference type="Pfam" id="PF16558">
    <property type="entry name" value="AZUL"/>
    <property type="match status" value="1"/>
</dbReference>
<dbReference type="PANTHER" id="PTHR12555">
    <property type="entry name" value="UBIQUITIN FUSION DEGRADATON PROTEIN 1"/>
    <property type="match status" value="1"/>
</dbReference>
<dbReference type="AlphaFoldDB" id="A0A0G4FPH6"/>
<feature type="compositionally biased region" description="Acidic residues" evidence="7">
    <location>
        <begin position="181"/>
        <end position="194"/>
    </location>
</feature>
<feature type="region of interest" description="Disordered" evidence="7">
    <location>
        <begin position="933"/>
        <end position="970"/>
    </location>
</feature>
<dbReference type="InterPro" id="IPR042556">
    <property type="entry name" value="AZUL_sf"/>
</dbReference>
<dbReference type="Gene3D" id="3.30.40.10">
    <property type="entry name" value="Zinc/RING finger domain, C3HC4 (zinc finger)"/>
    <property type="match status" value="2"/>
</dbReference>
<feature type="domain" description="TRAF-type" evidence="8">
    <location>
        <begin position="621"/>
        <end position="655"/>
    </location>
</feature>
<comment type="similarity">
    <text evidence="1">Belongs to the UFD1 family.</text>
</comment>
<dbReference type="InterPro" id="IPR049439">
    <property type="entry name" value="TRAFD1-XIAF1_Znf"/>
</dbReference>
<dbReference type="Pfam" id="PF21366">
    <property type="entry name" value="TRAFD1-XIAF1_ZnF"/>
    <property type="match status" value="1"/>
</dbReference>
<feature type="region of interest" description="Disordered" evidence="7">
    <location>
        <begin position="843"/>
        <end position="870"/>
    </location>
</feature>
<feature type="compositionally biased region" description="Basic and acidic residues" evidence="7">
    <location>
        <begin position="1"/>
        <end position="56"/>
    </location>
</feature>
<feature type="compositionally biased region" description="Low complexity" evidence="7">
    <location>
        <begin position="933"/>
        <end position="954"/>
    </location>
</feature>
<dbReference type="InterPro" id="IPR001293">
    <property type="entry name" value="Znf_TRAF"/>
</dbReference>
<dbReference type="GO" id="GO:0008270">
    <property type="term" value="F:zinc ion binding"/>
    <property type="evidence" value="ECO:0007669"/>
    <property type="project" value="UniProtKB-KW"/>
</dbReference>
<dbReference type="GO" id="GO:0034098">
    <property type="term" value="C:VCP-NPL4-UFD1 AAA ATPase complex"/>
    <property type="evidence" value="ECO:0007669"/>
    <property type="project" value="TreeGrafter"/>
</dbReference>
<evidence type="ECO:0000256" key="2">
    <source>
        <dbReference type="ARBA" id="ARBA00022723"/>
    </source>
</evidence>
<dbReference type="InterPro" id="IPR055417">
    <property type="entry name" value="UFD1_N1"/>
</dbReference>
<keyword evidence="5 6" id="KW-0862">Zinc</keyword>
<reference evidence="9" key="1">
    <citation type="submission" date="2014-11" db="EMBL/GenBank/DDBJ databases">
        <authorList>
            <person name="Otto D Thomas"/>
            <person name="Naeem Raeece"/>
        </authorList>
    </citation>
    <scope>NUCLEOTIDE SEQUENCE</scope>
</reference>
<accession>A0A0G4FPH6</accession>
<dbReference type="PROSITE" id="PS50145">
    <property type="entry name" value="ZF_TRAF"/>
    <property type="match status" value="1"/>
</dbReference>
<feature type="region of interest" description="Disordered" evidence="7">
    <location>
        <begin position="527"/>
        <end position="546"/>
    </location>
</feature>
<dbReference type="GO" id="GO:0006511">
    <property type="term" value="P:ubiquitin-dependent protein catabolic process"/>
    <property type="evidence" value="ECO:0007669"/>
    <property type="project" value="InterPro"/>
</dbReference>
<sequence length="987" mass="105015">MDLDFDKAAKKLSARQKEQQKAKKAQLERKKKEEEARRAVKQQVEEAREERERYMAERNIQQATTRGTSPPPSASDELYDKTLVVVNGSSSSSSSSSFSSASSSSSSSSAPSGLERLQSRMEHADRIILPPSVLAALDSHPRRDELRYPLQFRLSAPNPNRQKERVKKEEKGTGDGKEIEMETGEEGEEEENGDNELVTHAGVLEFIAEEGTVVLPLHVLQALKFPSSVRVTYASLPKGRVAEFRALTDEVKDVGDLRAYLEAALRSKFSTLTEGETIRLAFGGGAGRVALKVVKLEPAGAVSIVDTELAVDVDVPKASRQRPRARGSMGETENGGGGEGEGEGEDEWGMLDVEGGSSNLRILELGVEEKGEVGKEELCEFRSEMPLESLQTLSDGLAGVLVSLHTEPADGADLYLSVPPLRDATPHRHHFFEFAAGTKEILLTVGALRAALGTHGGGGDGGERGDANMVSPSVPFGSVGVGGVVPSPPSFQWPRSLLVGVHGFAERSSFVLSARLLGVEEMTKRERENGGMMTTGHGQEQSAGQQDSSASSAVCGFCGQSVPAASLQMHELHCGRHRWKCKVCGVVLKKSEGETHTHCEVCGEGLHKDEVEKHRRLWHTPLSCPDCGRGGLPRAELGLHRRNECPKRLLLCRFCGQFEAAGDGKDLDAVDKLRGLSAHEAYCGARTAECSICGRAVMLKEMDLHMQAAHHPSAFVGASEADKDAIAVAVTEPKPRYEPCPLCGLTQFESAEDWSDHVQLCFEQQVPPEGTKEDAQMNPVDVDEEEEDELMEGGLEGVTLDKCANVPCGAPLSSVVTLPPSVSGSSPPLPLQALCPRCRPLAPSVRERRRSSSAGGSPAAGGAEEADGSSSSVDTQALFKKYFSQLVNGCGSSVCENYRCCRSAQGARGDALVDPSGAAAVALQLSGEASLSVSKSSSSSSSTAAAAGSGTRGSSGEDGRQGNTGGGGASARALRLPRLYLCLPKVL</sequence>
<feature type="compositionally biased region" description="Low complexity" evidence="7">
    <location>
        <begin position="89"/>
        <end position="112"/>
    </location>
</feature>
<feature type="region of interest" description="Disordered" evidence="7">
    <location>
        <begin position="1"/>
        <end position="116"/>
    </location>
</feature>
<dbReference type="EMBL" id="CDMZ01000529">
    <property type="protein sequence ID" value="CEM16243.1"/>
    <property type="molecule type" value="Genomic_DNA"/>
</dbReference>
<feature type="zinc finger region" description="TRAF-type" evidence="6">
    <location>
        <begin position="621"/>
        <end position="655"/>
    </location>
</feature>
<evidence type="ECO:0000256" key="1">
    <source>
        <dbReference type="ARBA" id="ARBA00006043"/>
    </source>
</evidence>
<dbReference type="Gene3D" id="3.10.330.10">
    <property type="match status" value="1"/>
</dbReference>
<dbReference type="GO" id="GO:0036503">
    <property type="term" value="P:ERAD pathway"/>
    <property type="evidence" value="ECO:0007669"/>
    <property type="project" value="TreeGrafter"/>
</dbReference>
<dbReference type="PhylomeDB" id="A0A0G4FPH6"/>
<keyword evidence="4" id="KW-0833">Ubl conjugation pathway</keyword>
<evidence type="ECO:0000256" key="3">
    <source>
        <dbReference type="ARBA" id="ARBA00022771"/>
    </source>
</evidence>
<feature type="region of interest" description="Disordered" evidence="7">
    <location>
        <begin position="149"/>
        <end position="194"/>
    </location>
</feature>
<dbReference type="InterPro" id="IPR013083">
    <property type="entry name" value="Znf_RING/FYVE/PHD"/>
</dbReference>
<feature type="region of interest" description="Disordered" evidence="7">
    <location>
        <begin position="316"/>
        <end position="349"/>
    </location>
</feature>
<dbReference type="Pfam" id="PF24842">
    <property type="entry name" value="UFD1_N2"/>
    <property type="match status" value="1"/>
</dbReference>
<dbReference type="InterPro" id="IPR055418">
    <property type="entry name" value="UFD1_N2"/>
</dbReference>
<organism evidence="9">
    <name type="scientific">Chromera velia CCMP2878</name>
    <dbReference type="NCBI Taxonomy" id="1169474"/>
    <lineage>
        <taxon>Eukaryota</taxon>
        <taxon>Sar</taxon>
        <taxon>Alveolata</taxon>
        <taxon>Colpodellida</taxon>
        <taxon>Chromeraceae</taxon>
        <taxon>Chromera</taxon>
    </lineage>
</organism>
<evidence type="ECO:0000256" key="7">
    <source>
        <dbReference type="SAM" id="MobiDB-lite"/>
    </source>
</evidence>
<dbReference type="PANTHER" id="PTHR12555:SF13">
    <property type="entry name" value="UBIQUITIN RECOGNITION FACTOR IN ER-ASSOCIATED DEGRADATION PROTEIN 1"/>
    <property type="match status" value="1"/>
</dbReference>
<dbReference type="Gene3D" id="6.10.130.10">
    <property type="entry name" value="Ubiquitin-protein ligase E3A, N-terminal zinc-binding domain (AZUL)"/>
    <property type="match status" value="1"/>
</dbReference>
<dbReference type="GO" id="GO:0031593">
    <property type="term" value="F:polyubiquitin modification-dependent protein binding"/>
    <property type="evidence" value="ECO:0007669"/>
    <property type="project" value="TreeGrafter"/>
</dbReference>
<feature type="compositionally biased region" description="Basic and acidic residues" evidence="7">
    <location>
        <begin position="161"/>
        <end position="180"/>
    </location>
</feature>
<evidence type="ECO:0000259" key="8">
    <source>
        <dbReference type="PROSITE" id="PS50145"/>
    </source>
</evidence>
<evidence type="ECO:0000256" key="6">
    <source>
        <dbReference type="PROSITE-ProRule" id="PRU00207"/>
    </source>
</evidence>
<dbReference type="InterPro" id="IPR004854">
    <property type="entry name" value="Ufd1-like"/>
</dbReference>
<evidence type="ECO:0000313" key="9">
    <source>
        <dbReference type="EMBL" id="CEM16243.1"/>
    </source>
</evidence>
<dbReference type="InterPro" id="IPR032353">
    <property type="entry name" value="AZUL"/>
</dbReference>
<evidence type="ECO:0000256" key="5">
    <source>
        <dbReference type="ARBA" id="ARBA00022833"/>
    </source>
</evidence>
<dbReference type="Gene3D" id="2.40.40.50">
    <property type="entry name" value="Ubiquitin fusion degradation protein UFD1, N-terminal domain"/>
    <property type="match status" value="1"/>
</dbReference>
<protein>
    <recommendedName>
        <fullName evidence="8">TRAF-type domain-containing protein</fullName>
    </recommendedName>
</protein>
<dbReference type="InterPro" id="IPR042299">
    <property type="entry name" value="Ufd1-like_Nn"/>
</dbReference>
<evidence type="ECO:0000256" key="4">
    <source>
        <dbReference type="ARBA" id="ARBA00022786"/>
    </source>
</evidence>
<proteinExistence type="inferred from homology"/>
<feature type="compositionally biased region" description="Acidic residues" evidence="7">
    <location>
        <begin position="340"/>
        <end position="349"/>
    </location>
</feature>
<dbReference type="VEuPathDB" id="CryptoDB:Cvel_3598"/>
<name>A0A0G4FPH6_9ALVE</name>
<dbReference type="Pfam" id="PF03152">
    <property type="entry name" value="UFD1_N1"/>
    <property type="match status" value="1"/>
</dbReference>
<feature type="compositionally biased region" description="Low complexity" evidence="7">
    <location>
        <begin position="852"/>
        <end position="870"/>
    </location>
</feature>
<keyword evidence="2 6" id="KW-0479">Metal-binding</keyword>
<gene>
    <name evidence="9" type="ORF">Cvel_3598</name>
</gene>
<feature type="compositionally biased region" description="Polar residues" evidence="7">
    <location>
        <begin position="59"/>
        <end position="68"/>
    </location>
</feature>